<feature type="transmembrane region" description="Helical" evidence="2">
    <location>
        <begin position="24"/>
        <end position="45"/>
    </location>
</feature>
<evidence type="ECO:0000313" key="3">
    <source>
        <dbReference type="EMBL" id="GII79955.1"/>
    </source>
</evidence>
<feature type="region of interest" description="Disordered" evidence="1">
    <location>
        <begin position="1"/>
        <end position="21"/>
    </location>
</feature>
<dbReference type="AlphaFoldDB" id="A0A919R9T1"/>
<dbReference type="Proteomes" id="UP000655287">
    <property type="component" value="Unassembled WGS sequence"/>
</dbReference>
<keyword evidence="2" id="KW-1133">Transmembrane helix</keyword>
<feature type="compositionally biased region" description="Low complexity" evidence="1">
    <location>
        <begin position="1"/>
        <end position="16"/>
    </location>
</feature>
<evidence type="ECO:0000256" key="1">
    <source>
        <dbReference type="SAM" id="MobiDB-lite"/>
    </source>
</evidence>
<keyword evidence="2" id="KW-0812">Transmembrane</keyword>
<gene>
    <name evidence="3" type="ORF">Sru01_49370</name>
</gene>
<keyword evidence="4" id="KW-1185">Reference proteome</keyword>
<reference evidence="3" key="1">
    <citation type="submission" date="2021-01" db="EMBL/GenBank/DDBJ databases">
        <title>Whole genome shotgun sequence of Sphaerisporangium rufum NBRC 109079.</title>
        <authorList>
            <person name="Komaki H."/>
            <person name="Tamura T."/>
        </authorList>
    </citation>
    <scope>NUCLEOTIDE SEQUENCE</scope>
    <source>
        <strain evidence="3">NBRC 109079</strain>
    </source>
</reference>
<organism evidence="3 4">
    <name type="scientific">Sphaerisporangium rufum</name>
    <dbReference type="NCBI Taxonomy" id="1381558"/>
    <lineage>
        <taxon>Bacteria</taxon>
        <taxon>Bacillati</taxon>
        <taxon>Actinomycetota</taxon>
        <taxon>Actinomycetes</taxon>
        <taxon>Streptosporangiales</taxon>
        <taxon>Streptosporangiaceae</taxon>
        <taxon>Sphaerisporangium</taxon>
    </lineage>
</organism>
<name>A0A919R9T1_9ACTN</name>
<accession>A0A919R9T1</accession>
<sequence length="227" mass="23864">MARRTATAPSAPTRPGTSPPRRPVAGYAIAILLTLVVAGPIGYLLGRPDATQAAIADLRAADARRDVQQIAELTKTARTTADELKPVLAGLYAVFPKAGTASAGPGGPARFDDWRPVLRRAAERHADNPSGTTATNLARSAFRTAVDALAAAIDTYASAEKLPADSRRALEEVAGRQRSAAVAMWSVAATQLDQINVDAGHGHQHVYLTDAEGEHAMTEDDVPEGRE</sequence>
<dbReference type="RefSeq" id="WP_203990186.1">
    <property type="nucleotide sequence ID" value="NZ_BOOU01000067.1"/>
</dbReference>
<keyword evidence="2" id="KW-0472">Membrane</keyword>
<evidence type="ECO:0000313" key="4">
    <source>
        <dbReference type="Proteomes" id="UP000655287"/>
    </source>
</evidence>
<dbReference type="EMBL" id="BOOU01000067">
    <property type="protein sequence ID" value="GII79955.1"/>
    <property type="molecule type" value="Genomic_DNA"/>
</dbReference>
<proteinExistence type="predicted"/>
<protein>
    <submittedName>
        <fullName evidence="3">Uncharacterized protein</fullName>
    </submittedName>
</protein>
<comment type="caution">
    <text evidence="3">The sequence shown here is derived from an EMBL/GenBank/DDBJ whole genome shotgun (WGS) entry which is preliminary data.</text>
</comment>
<evidence type="ECO:0000256" key="2">
    <source>
        <dbReference type="SAM" id="Phobius"/>
    </source>
</evidence>